<dbReference type="OrthoDB" id="529273at2759"/>
<dbReference type="AlphaFoldDB" id="A0A8I2YWS0"/>
<name>A0A8I2YWS0_9AGAM</name>
<feature type="region of interest" description="Disordered" evidence="1">
    <location>
        <begin position="317"/>
        <end position="343"/>
    </location>
</feature>
<reference evidence="2" key="1">
    <citation type="submission" date="2021-03" db="EMBL/GenBank/DDBJ databases">
        <title>Evolutionary innovations through gain and loss of genes in the ectomycorrhizal Boletales.</title>
        <authorList>
            <person name="Wu G."/>
            <person name="Miyauchi S."/>
            <person name="Morin E."/>
            <person name="Yang Z.-L."/>
            <person name="Xu J."/>
            <person name="Martin F.M."/>
        </authorList>
    </citation>
    <scope>NUCLEOTIDE SEQUENCE</scope>
    <source>
        <strain evidence="2">BR01</strain>
    </source>
</reference>
<sequence>MTGQGHVLQNSQRSYCVAKSALNDLAEAATCWSGCRRGKRKHPKGCFVQLTLGRFVIPRVPTERSGRPFDQFSLTRKSQVRHWRRHFLRASESSLRLGCRIYGHGQCVHTLFVVTDDLSFLSLGFIASSSENPQAVHRPSDWQILYTAQAKETLGSFGGLCVHSLCVVVVLKLIIAAYTQHRRVRSHSFCNHTLFSLWRTYTTLDMSLSPDALTLPPPRRNLYPNVPAFMGEQPDPNGSIVPRQRSPSGFHPMVVKVDYALLHVPFVLKRVVVADQGAAHHARADLPSSAVPLTELRVVGADSEERRKVFGCARAGAQKVRVGHGQDGRDVPVSPGRGARTPK</sequence>
<dbReference type="EMBL" id="JAGFBS010000002">
    <property type="protein sequence ID" value="KAG6380859.1"/>
    <property type="molecule type" value="Genomic_DNA"/>
</dbReference>
<evidence type="ECO:0000313" key="3">
    <source>
        <dbReference type="Proteomes" id="UP000683000"/>
    </source>
</evidence>
<comment type="caution">
    <text evidence="2">The sequence shown here is derived from an EMBL/GenBank/DDBJ whole genome shotgun (WGS) entry which is preliminary data.</text>
</comment>
<evidence type="ECO:0000313" key="2">
    <source>
        <dbReference type="EMBL" id="KAG6380859.1"/>
    </source>
</evidence>
<proteinExistence type="predicted"/>
<gene>
    <name evidence="2" type="ORF">JVT61DRAFT_5248</name>
</gene>
<evidence type="ECO:0000256" key="1">
    <source>
        <dbReference type="SAM" id="MobiDB-lite"/>
    </source>
</evidence>
<organism evidence="2 3">
    <name type="scientific">Boletus reticuloceps</name>
    <dbReference type="NCBI Taxonomy" id="495285"/>
    <lineage>
        <taxon>Eukaryota</taxon>
        <taxon>Fungi</taxon>
        <taxon>Dikarya</taxon>
        <taxon>Basidiomycota</taxon>
        <taxon>Agaricomycotina</taxon>
        <taxon>Agaricomycetes</taxon>
        <taxon>Agaricomycetidae</taxon>
        <taxon>Boletales</taxon>
        <taxon>Boletineae</taxon>
        <taxon>Boletaceae</taxon>
        <taxon>Boletoideae</taxon>
        <taxon>Boletus</taxon>
    </lineage>
</organism>
<keyword evidence="3" id="KW-1185">Reference proteome</keyword>
<protein>
    <submittedName>
        <fullName evidence="2">Uncharacterized protein</fullName>
    </submittedName>
</protein>
<dbReference type="Proteomes" id="UP000683000">
    <property type="component" value="Unassembled WGS sequence"/>
</dbReference>
<accession>A0A8I2YWS0</accession>